<dbReference type="EMBL" id="QNUE01000005">
    <property type="protein sequence ID" value="REC67528.1"/>
    <property type="molecule type" value="Genomic_DNA"/>
</dbReference>
<sequence>MAQRTFKKEDFTKKDDTEYQIMFKVSEIGEGSNLITEKLNENGEYETIQTPIKRFDDSIFIVWDKPFNGRIIFDK</sequence>
<gene>
    <name evidence="1" type="ORF">DRF59_07775</name>
</gene>
<accession>A0A3D9CPI1</accession>
<keyword evidence="2" id="KW-1185">Reference proteome</keyword>
<dbReference type="AlphaFoldDB" id="A0A3D9CPI1"/>
<dbReference type="RefSeq" id="WP_115958443.1">
    <property type="nucleotide sequence ID" value="NZ_CBCRVL010000003.1"/>
</dbReference>
<reference evidence="1 2" key="1">
    <citation type="journal article" date="2007" name="Int. J. Syst. Evol. Microbiol.">
        <title>Chryseobacterium flavum sp. nov., isolated from polluted soil.</title>
        <authorList>
            <person name="Zhou Y."/>
            <person name="Dong J."/>
            <person name="Wang X."/>
            <person name="Huang X."/>
            <person name="Zhang K.Y."/>
            <person name="Zhang Y.Q."/>
            <person name="Guo Y.F."/>
            <person name="Lai R."/>
            <person name="Li W.J."/>
        </authorList>
    </citation>
    <scope>NUCLEOTIDE SEQUENCE [LARGE SCALE GENOMIC DNA]</scope>
    <source>
        <strain evidence="1 2">KCTC 12877</strain>
    </source>
</reference>
<organism evidence="1 2">
    <name type="scientific">Chryseobacterium flavum</name>
    <dbReference type="NCBI Taxonomy" id="415851"/>
    <lineage>
        <taxon>Bacteria</taxon>
        <taxon>Pseudomonadati</taxon>
        <taxon>Bacteroidota</taxon>
        <taxon>Flavobacteriia</taxon>
        <taxon>Flavobacteriales</taxon>
        <taxon>Weeksellaceae</taxon>
        <taxon>Chryseobacterium group</taxon>
        <taxon>Chryseobacterium</taxon>
    </lineage>
</organism>
<proteinExistence type="predicted"/>
<dbReference type="OrthoDB" id="1272128at2"/>
<evidence type="ECO:0000313" key="2">
    <source>
        <dbReference type="Proteomes" id="UP000256769"/>
    </source>
</evidence>
<comment type="caution">
    <text evidence="1">The sequence shown here is derived from an EMBL/GenBank/DDBJ whole genome shotgun (WGS) entry which is preliminary data.</text>
</comment>
<dbReference type="Proteomes" id="UP000256769">
    <property type="component" value="Unassembled WGS sequence"/>
</dbReference>
<name>A0A3D9CPI1_9FLAO</name>
<protein>
    <submittedName>
        <fullName evidence="1">Glutathione synthase</fullName>
    </submittedName>
</protein>
<evidence type="ECO:0000313" key="1">
    <source>
        <dbReference type="EMBL" id="REC67528.1"/>
    </source>
</evidence>